<reference evidence="1 2" key="1">
    <citation type="submission" date="2019-05" db="EMBL/GenBank/DDBJ databases">
        <title>Another draft genome of Portunus trituberculatus and its Hox gene families provides insights of decapod evolution.</title>
        <authorList>
            <person name="Jeong J.-H."/>
            <person name="Song I."/>
            <person name="Kim S."/>
            <person name="Choi T."/>
            <person name="Kim D."/>
            <person name="Ryu S."/>
            <person name="Kim W."/>
        </authorList>
    </citation>
    <scope>NUCLEOTIDE SEQUENCE [LARGE SCALE GENOMIC DNA]</scope>
    <source>
        <tissue evidence="1">Muscle</tissue>
    </source>
</reference>
<sequence>MPTVLLWSFILRALPPSWVLRMWRDSYVLFGGFVTTCIGQLRVQDPTTSSCC</sequence>
<dbReference type="Proteomes" id="UP000324222">
    <property type="component" value="Unassembled WGS sequence"/>
</dbReference>
<protein>
    <submittedName>
        <fullName evidence="1">Uncharacterized protein</fullName>
    </submittedName>
</protein>
<dbReference type="AlphaFoldDB" id="A0A5B7HVZ4"/>
<dbReference type="EMBL" id="VSRR010038046">
    <property type="protein sequence ID" value="MPC74005.1"/>
    <property type="molecule type" value="Genomic_DNA"/>
</dbReference>
<evidence type="ECO:0000313" key="2">
    <source>
        <dbReference type="Proteomes" id="UP000324222"/>
    </source>
</evidence>
<name>A0A5B7HVZ4_PORTR</name>
<keyword evidence="2" id="KW-1185">Reference proteome</keyword>
<proteinExistence type="predicted"/>
<gene>
    <name evidence="1" type="ORF">E2C01_068349</name>
</gene>
<organism evidence="1 2">
    <name type="scientific">Portunus trituberculatus</name>
    <name type="common">Swimming crab</name>
    <name type="synonym">Neptunus trituberculatus</name>
    <dbReference type="NCBI Taxonomy" id="210409"/>
    <lineage>
        <taxon>Eukaryota</taxon>
        <taxon>Metazoa</taxon>
        <taxon>Ecdysozoa</taxon>
        <taxon>Arthropoda</taxon>
        <taxon>Crustacea</taxon>
        <taxon>Multicrustacea</taxon>
        <taxon>Malacostraca</taxon>
        <taxon>Eumalacostraca</taxon>
        <taxon>Eucarida</taxon>
        <taxon>Decapoda</taxon>
        <taxon>Pleocyemata</taxon>
        <taxon>Brachyura</taxon>
        <taxon>Eubrachyura</taxon>
        <taxon>Portunoidea</taxon>
        <taxon>Portunidae</taxon>
        <taxon>Portuninae</taxon>
        <taxon>Portunus</taxon>
    </lineage>
</organism>
<comment type="caution">
    <text evidence="1">The sequence shown here is derived from an EMBL/GenBank/DDBJ whole genome shotgun (WGS) entry which is preliminary data.</text>
</comment>
<evidence type="ECO:0000313" key="1">
    <source>
        <dbReference type="EMBL" id="MPC74005.1"/>
    </source>
</evidence>
<accession>A0A5B7HVZ4</accession>